<dbReference type="InParanoid" id="T1FK57"/>
<sequence length="107" mass="12092">MDLEDESGVTCADCSTSETDFWEELCLPLGTRDSSSSSQAVKKYICSKCFTKRKSSTQKYSVDREVLESSLSQLRLLRRNNLLLKLNSSSKTGKPKIQPFLTVILKY</sequence>
<dbReference type="EnsemblMetazoa" id="HelroT183757">
    <property type="protein sequence ID" value="HelroP183757"/>
    <property type="gene ID" value="HelroG183757"/>
</dbReference>
<evidence type="ECO:0000313" key="2">
    <source>
        <dbReference type="EnsemblMetazoa" id="HelroP183757"/>
    </source>
</evidence>
<organism evidence="2 3">
    <name type="scientific">Helobdella robusta</name>
    <name type="common">Californian leech</name>
    <dbReference type="NCBI Taxonomy" id="6412"/>
    <lineage>
        <taxon>Eukaryota</taxon>
        <taxon>Metazoa</taxon>
        <taxon>Spiralia</taxon>
        <taxon>Lophotrochozoa</taxon>
        <taxon>Annelida</taxon>
        <taxon>Clitellata</taxon>
        <taxon>Hirudinea</taxon>
        <taxon>Rhynchobdellida</taxon>
        <taxon>Glossiphoniidae</taxon>
        <taxon>Helobdella</taxon>
    </lineage>
</organism>
<keyword evidence="3" id="KW-1185">Reference proteome</keyword>
<dbReference type="EMBL" id="AMQM01008982">
    <property type="status" value="NOT_ANNOTATED_CDS"/>
    <property type="molecule type" value="Genomic_DNA"/>
</dbReference>
<dbReference type="GeneID" id="20209206"/>
<dbReference type="RefSeq" id="XP_009011587.1">
    <property type="nucleotide sequence ID" value="XM_009013339.1"/>
</dbReference>
<dbReference type="CTD" id="20209206"/>
<evidence type="ECO:0000313" key="1">
    <source>
        <dbReference type="EMBL" id="ESO10291.1"/>
    </source>
</evidence>
<reference evidence="1 3" key="2">
    <citation type="journal article" date="2013" name="Nature">
        <title>Insights into bilaterian evolution from three spiralian genomes.</title>
        <authorList>
            <person name="Simakov O."/>
            <person name="Marletaz F."/>
            <person name="Cho S.J."/>
            <person name="Edsinger-Gonzales E."/>
            <person name="Havlak P."/>
            <person name="Hellsten U."/>
            <person name="Kuo D.H."/>
            <person name="Larsson T."/>
            <person name="Lv J."/>
            <person name="Arendt D."/>
            <person name="Savage R."/>
            <person name="Osoegawa K."/>
            <person name="de Jong P."/>
            <person name="Grimwood J."/>
            <person name="Chapman J.A."/>
            <person name="Shapiro H."/>
            <person name="Aerts A."/>
            <person name="Otillar R.P."/>
            <person name="Terry A.Y."/>
            <person name="Boore J.L."/>
            <person name="Grigoriev I.V."/>
            <person name="Lindberg D.R."/>
            <person name="Seaver E.C."/>
            <person name="Weisblat D.A."/>
            <person name="Putnam N.H."/>
            <person name="Rokhsar D.S."/>
        </authorList>
    </citation>
    <scope>NUCLEOTIDE SEQUENCE</scope>
</reference>
<accession>T1FK57</accession>
<protein>
    <submittedName>
        <fullName evidence="1 2">Uncharacterized protein</fullName>
    </submittedName>
</protein>
<dbReference type="EMBL" id="KB095895">
    <property type="protein sequence ID" value="ESO10291.1"/>
    <property type="molecule type" value="Genomic_DNA"/>
</dbReference>
<dbReference type="Proteomes" id="UP000015101">
    <property type="component" value="Unassembled WGS sequence"/>
</dbReference>
<dbReference type="HOGENOM" id="CLU_2212748_0_0_1"/>
<name>T1FK57_HELRO</name>
<proteinExistence type="predicted"/>
<evidence type="ECO:0000313" key="3">
    <source>
        <dbReference type="Proteomes" id="UP000015101"/>
    </source>
</evidence>
<dbReference type="KEGG" id="hro:HELRODRAFT_183757"/>
<dbReference type="AlphaFoldDB" id="T1FK57"/>
<reference evidence="2" key="3">
    <citation type="submission" date="2015-06" db="UniProtKB">
        <authorList>
            <consortium name="EnsemblMetazoa"/>
        </authorList>
    </citation>
    <scope>IDENTIFICATION</scope>
</reference>
<gene>
    <name evidence="2" type="primary">20209206</name>
    <name evidence="1" type="ORF">HELRODRAFT_183757</name>
</gene>
<reference evidence="3" key="1">
    <citation type="submission" date="2012-12" db="EMBL/GenBank/DDBJ databases">
        <authorList>
            <person name="Hellsten U."/>
            <person name="Grimwood J."/>
            <person name="Chapman J.A."/>
            <person name="Shapiro H."/>
            <person name="Aerts A."/>
            <person name="Otillar R.P."/>
            <person name="Terry A.Y."/>
            <person name="Boore J.L."/>
            <person name="Simakov O."/>
            <person name="Marletaz F."/>
            <person name="Cho S.-J."/>
            <person name="Edsinger-Gonzales E."/>
            <person name="Havlak P."/>
            <person name="Kuo D.-H."/>
            <person name="Larsson T."/>
            <person name="Lv J."/>
            <person name="Arendt D."/>
            <person name="Savage R."/>
            <person name="Osoegawa K."/>
            <person name="de Jong P."/>
            <person name="Lindberg D.R."/>
            <person name="Seaver E.C."/>
            <person name="Weisblat D.A."/>
            <person name="Putnam N.H."/>
            <person name="Grigoriev I.V."/>
            <person name="Rokhsar D.S."/>
        </authorList>
    </citation>
    <scope>NUCLEOTIDE SEQUENCE</scope>
</reference>